<keyword evidence="2" id="KW-1185">Reference proteome</keyword>
<name>A0AAE3G239_9GAMM</name>
<evidence type="ECO:0000313" key="1">
    <source>
        <dbReference type="EMBL" id="MCP1674184.1"/>
    </source>
</evidence>
<comment type="caution">
    <text evidence="1">The sequence shown here is derived from an EMBL/GenBank/DDBJ whole genome shotgun (WGS) entry which is preliminary data.</text>
</comment>
<dbReference type="EMBL" id="JALJXV010000003">
    <property type="protein sequence ID" value="MCP1674184.1"/>
    <property type="molecule type" value="Genomic_DNA"/>
</dbReference>
<reference evidence="1" key="1">
    <citation type="submission" date="2022-03" db="EMBL/GenBank/DDBJ databases">
        <title>Genomic Encyclopedia of Type Strains, Phase III (KMG-III): the genomes of soil and plant-associated and newly described type strains.</title>
        <authorList>
            <person name="Whitman W."/>
        </authorList>
    </citation>
    <scope>NUCLEOTIDE SEQUENCE</scope>
    <source>
        <strain evidence="1">ANL 6-2</strain>
    </source>
</reference>
<evidence type="ECO:0000313" key="2">
    <source>
        <dbReference type="Proteomes" id="UP001205843"/>
    </source>
</evidence>
<dbReference type="RefSeq" id="WP_253475942.1">
    <property type="nucleotide sequence ID" value="NZ_JALJXV010000003.1"/>
</dbReference>
<sequence>MPADSTDLELAERVAADIRRALRRVAAKHGLHCPETPVVSNALGIMANVTLLREEPDRVYATLYRERARALGLEDAWLGAGFFNPHSGRDLVVVGLDPDGGEQCVRVRDAEGNDLHLHPGVVRRLIADAGGDPRNTSP</sequence>
<dbReference type="AlphaFoldDB" id="A0AAE3G239"/>
<accession>A0AAE3G239</accession>
<gene>
    <name evidence="1" type="ORF">J2T57_001286</name>
</gene>
<proteinExistence type="predicted"/>
<organism evidence="1 2">
    <name type="scientific">Natronocella acetinitrilica</name>
    <dbReference type="NCBI Taxonomy" id="414046"/>
    <lineage>
        <taxon>Bacteria</taxon>
        <taxon>Pseudomonadati</taxon>
        <taxon>Pseudomonadota</taxon>
        <taxon>Gammaproteobacteria</taxon>
        <taxon>Chromatiales</taxon>
        <taxon>Ectothiorhodospiraceae</taxon>
        <taxon>Natronocella</taxon>
    </lineage>
</organism>
<protein>
    <submittedName>
        <fullName evidence="1">Uncharacterized protein</fullName>
    </submittedName>
</protein>
<dbReference type="Proteomes" id="UP001205843">
    <property type="component" value="Unassembled WGS sequence"/>
</dbReference>